<gene>
    <name evidence="2" type="ORF">HDK90DRAFT_481199</name>
</gene>
<evidence type="ECO:0000256" key="1">
    <source>
        <dbReference type="SAM" id="SignalP"/>
    </source>
</evidence>
<comment type="caution">
    <text evidence="2">The sequence shown here is derived from an EMBL/GenBank/DDBJ whole genome shotgun (WGS) entry which is preliminary data.</text>
</comment>
<reference evidence="2 3" key="1">
    <citation type="submission" date="2024-04" db="EMBL/GenBank/DDBJ databases">
        <title>Phyllosticta paracitricarpa is synonymous to the EU quarantine fungus P. citricarpa based on phylogenomic analyses.</title>
        <authorList>
            <consortium name="Lawrence Berkeley National Laboratory"/>
            <person name="Van Ingen-Buijs V.A."/>
            <person name="Van Westerhoven A.C."/>
            <person name="Haridas S."/>
            <person name="Skiadas P."/>
            <person name="Martin F."/>
            <person name="Groenewald J.Z."/>
            <person name="Crous P.W."/>
            <person name="Seidl M.F."/>
        </authorList>
    </citation>
    <scope>NUCLEOTIDE SEQUENCE [LARGE SCALE GENOMIC DNA]</scope>
    <source>
        <strain evidence="2 3">CBS 123374</strain>
    </source>
</reference>
<dbReference type="Proteomes" id="UP001492380">
    <property type="component" value="Unassembled WGS sequence"/>
</dbReference>
<evidence type="ECO:0000313" key="3">
    <source>
        <dbReference type="Proteomes" id="UP001492380"/>
    </source>
</evidence>
<feature type="chain" id="PRO_5045398079" description="Secreted protein" evidence="1">
    <location>
        <begin position="16"/>
        <end position="78"/>
    </location>
</feature>
<name>A0ABR1YRP2_9PEZI</name>
<keyword evidence="1" id="KW-0732">Signal</keyword>
<organism evidence="2 3">
    <name type="scientific">Phyllosticta capitalensis</name>
    <dbReference type="NCBI Taxonomy" id="121624"/>
    <lineage>
        <taxon>Eukaryota</taxon>
        <taxon>Fungi</taxon>
        <taxon>Dikarya</taxon>
        <taxon>Ascomycota</taxon>
        <taxon>Pezizomycotina</taxon>
        <taxon>Dothideomycetes</taxon>
        <taxon>Dothideomycetes incertae sedis</taxon>
        <taxon>Botryosphaeriales</taxon>
        <taxon>Phyllostictaceae</taxon>
        <taxon>Phyllosticta</taxon>
    </lineage>
</organism>
<evidence type="ECO:0008006" key="4">
    <source>
        <dbReference type="Google" id="ProtNLM"/>
    </source>
</evidence>
<keyword evidence="3" id="KW-1185">Reference proteome</keyword>
<evidence type="ECO:0000313" key="2">
    <source>
        <dbReference type="EMBL" id="KAK8237666.1"/>
    </source>
</evidence>
<accession>A0ABR1YRP2</accession>
<sequence length="78" mass="9128">MWMRMWLLLSCRVVGFRQEAGHGGRQFELTDHSFETSSSSCTVENMQLRRWNVMRSGTTQTLNYHMSVVGKDAQHTQY</sequence>
<feature type="signal peptide" evidence="1">
    <location>
        <begin position="1"/>
        <end position="15"/>
    </location>
</feature>
<proteinExistence type="predicted"/>
<dbReference type="EMBL" id="JBBWRZ010000004">
    <property type="protein sequence ID" value="KAK8237666.1"/>
    <property type="molecule type" value="Genomic_DNA"/>
</dbReference>
<protein>
    <recommendedName>
        <fullName evidence="4">Secreted protein</fullName>
    </recommendedName>
</protein>